<keyword evidence="4 7" id="KW-0812">Transmembrane</keyword>
<evidence type="ECO:0000259" key="8">
    <source>
        <dbReference type="Pfam" id="PF02706"/>
    </source>
</evidence>
<evidence type="ECO:0000256" key="5">
    <source>
        <dbReference type="ARBA" id="ARBA00022989"/>
    </source>
</evidence>
<keyword evidence="9" id="KW-0829">Tyrosine-protein kinase</keyword>
<organism evidence="9 10">
    <name type="scientific">Nocardia goodfellowii</name>
    <dbReference type="NCBI Taxonomy" id="882446"/>
    <lineage>
        <taxon>Bacteria</taxon>
        <taxon>Bacillati</taxon>
        <taxon>Actinomycetota</taxon>
        <taxon>Actinomycetes</taxon>
        <taxon>Mycobacteriales</taxon>
        <taxon>Nocardiaceae</taxon>
        <taxon>Nocardia</taxon>
    </lineage>
</organism>
<dbReference type="EMBL" id="JAGGMR010000001">
    <property type="protein sequence ID" value="MBP2192637.1"/>
    <property type="molecule type" value="Genomic_DNA"/>
</dbReference>
<comment type="caution">
    <text evidence="9">The sequence shown here is derived from an EMBL/GenBank/DDBJ whole genome shotgun (WGS) entry which is preliminary data.</text>
</comment>
<dbReference type="InterPro" id="IPR003856">
    <property type="entry name" value="LPS_length_determ_N"/>
</dbReference>
<comment type="subcellular location">
    <subcellularLocation>
        <location evidence="1">Cell membrane</location>
        <topology evidence="1">Multi-pass membrane protein</topology>
    </subcellularLocation>
</comment>
<evidence type="ECO:0000313" key="9">
    <source>
        <dbReference type="EMBL" id="MBP2192637.1"/>
    </source>
</evidence>
<gene>
    <name evidence="9" type="ORF">BJ987_005538</name>
</gene>
<name>A0ABS4QLQ9_9NOCA</name>
<keyword evidence="10" id="KW-1185">Reference proteome</keyword>
<keyword evidence="6 7" id="KW-0472">Membrane</keyword>
<dbReference type="PANTHER" id="PTHR32309:SF13">
    <property type="entry name" value="FERRIC ENTEROBACTIN TRANSPORT PROTEIN FEPE"/>
    <property type="match status" value="1"/>
</dbReference>
<keyword evidence="3" id="KW-1003">Cell membrane</keyword>
<evidence type="ECO:0000256" key="1">
    <source>
        <dbReference type="ARBA" id="ARBA00004651"/>
    </source>
</evidence>
<evidence type="ECO:0000256" key="6">
    <source>
        <dbReference type="ARBA" id="ARBA00023136"/>
    </source>
</evidence>
<feature type="domain" description="Polysaccharide chain length determinant N-terminal" evidence="8">
    <location>
        <begin position="3"/>
        <end position="89"/>
    </location>
</feature>
<dbReference type="Pfam" id="PF02706">
    <property type="entry name" value="Wzz"/>
    <property type="match status" value="1"/>
</dbReference>
<keyword evidence="9" id="KW-0808">Transferase</keyword>
<keyword evidence="5 7" id="KW-1133">Transmembrane helix</keyword>
<evidence type="ECO:0000313" key="10">
    <source>
        <dbReference type="Proteomes" id="UP001519325"/>
    </source>
</evidence>
<dbReference type="GO" id="GO:0004714">
    <property type="term" value="F:transmembrane receptor protein tyrosine kinase activity"/>
    <property type="evidence" value="ECO:0007669"/>
    <property type="project" value="UniProtKB-EC"/>
</dbReference>
<dbReference type="Gene3D" id="3.40.50.300">
    <property type="entry name" value="P-loop containing nucleotide triphosphate hydrolases"/>
    <property type="match status" value="1"/>
</dbReference>
<dbReference type="PANTHER" id="PTHR32309">
    <property type="entry name" value="TYROSINE-PROTEIN KINASE"/>
    <property type="match status" value="1"/>
</dbReference>
<evidence type="ECO:0000256" key="2">
    <source>
        <dbReference type="ARBA" id="ARBA00006683"/>
    </source>
</evidence>
<keyword evidence="9" id="KW-0418">Kinase</keyword>
<keyword evidence="9" id="KW-0675">Receptor</keyword>
<dbReference type="EC" id="2.7.10.1" evidence="9"/>
<evidence type="ECO:0000256" key="4">
    <source>
        <dbReference type="ARBA" id="ARBA00022692"/>
    </source>
</evidence>
<sequence length="427" mass="44583">MGLTDYLRIARRRWLIIVTVLALCLLAAGAYLRSQPTTYVASTSTYVSMATGTSVNDSYQGVLAAQGRVRSYLGLATSATVAQRVIDDLSIKMSVAELRSKITASSPPATATIIVSVTDENPQLARDLANTVVAHFRRLVGELETIEKTAAPAARVEVIDKAELPTTPSGPQGTRIYLIGLLAGLALGGLAAFLRDRTDRTLRTSNDLEGVLGDRIPILAILDEGMPGAVGETRRLRTRLLRDGEAGTIMLTSLSPHSRPEVAEALAKSFADTGRNVVLVDADTSGAGSSRADSGPGLAAVLRGSTPIPDALTAWPETGLTVLPLGAVDGQTADLLASDRFAGTLAKLSTDFDHVLVEVAPVAHAADAIAVSPLCEQSLGIVELGATNIPQLRGAVATFGADRLSGAVAYSKPGNGLKQLMGKTTRR</sequence>
<dbReference type="RefSeq" id="WP_209895642.1">
    <property type="nucleotide sequence ID" value="NZ_JAGGMR010000001.1"/>
</dbReference>
<evidence type="ECO:0000256" key="3">
    <source>
        <dbReference type="ARBA" id="ARBA00022475"/>
    </source>
</evidence>
<comment type="similarity">
    <text evidence="2">Belongs to the CpsC/CapA family.</text>
</comment>
<reference evidence="9 10" key="1">
    <citation type="submission" date="2021-03" db="EMBL/GenBank/DDBJ databases">
        <title>Sequencing the genomes of 1000 actinobacteria strains.</title>
        <authorList>
            <person name="Klenk H.-P."/>
        </authorList>
    </citation>
    <scope>NUCLEOTIDE SEQUENCE [LARGE SCALE GENOMIC DNA]</scope>
    <source>
        <strain evidence="9 10">DSM 45516</strain>
    </source>
</reference>
<dbReference type="InterPro" id="IPR027417">
    <property type="entry name" value="P-loop_NTPase"/>
</dbReference>
<dbReference type="Proteomes" id="UP001519325">
    <property type="component" value="Unassembled WGS sequence"/>
</dbReference>
<feature type="transmembrane region" description="Helical" evidence="7">
    <location>
        <begin position="176"/>
        <end position="194"/>
    </location>
</feature>
<dbReference type="InterPro" id="IPR050445">
    <property type="entry name" value="Bact_polysacc_biosynth/exp"/>
</dbReference>
<proteinExistence type="inferred from homology"/>
<evidence type="ECO:0000256" key="7">
    <source>
        <dbReference type="SAM" id="Phobius"/>
    </source>
</evidence>
<dbReference type="SUPFAM" id="SSF52540">
    <property type="entry name" value="P-loop containing nucleoside triphosphate hydrolases"/>
    <property type="match status" value="1"/>
</dbReference>
<protein>
    <submittedName>
        <fullName evidence="9">Receptor protein-tyrosine kinase</fullName>
        <ecNumber evidence="9">2.7.10.1</ecNumber>
    </submittedName>
</protein>
<accession>A0ABS4QLQ9</accession>